<evidence type="ECO:0000313" key="1">
    <source>
        <dbReference type="Proteomes" id="UP000035681"/>
    </source>
</evidence>
<evidence type="ECO:0000313" key="3">
    <source>
        <dbReference type="WBParaSite" id="TCONS_00001838.p1"/>
    </source>
</evidence>
<organism evidence="2">
    <name type="scientific">Strongyloides stercoralis</name>
    <name type="common">Threadworm</name>
    <dbReference type="NCBI Taxonomy" id="6248"/>
    <lineage>
        <taxon>Eukaryota</taxon>
        <taxon>Metazoa</taxon>
        <taxon>Ecdysozoa</taxon>
        <taxon>Nematoda</taxon>
        <taxon>Chromadorea</taxon>
        <taxon>Rhabditida</taxon>
        <taxon>Tylenchina</taxon>
        <taxon>Panagrolaimomorpha</taxon>
        <taxon>Strongyloidoidea</taxon>
        <taxon>Strongyloididae</taxon>
        <taxon>Strongyloides</taxon>
    </lineage>
</organism>
<name>A0A0K0EJ11_STRER</name>
<dbReference type="Gene3D" id="3.30.505.10">
    <property type="entry name" value="SH2 domain"/>
    <property type="match status" value="1"/>
</dbReference>
<accession>A0A0K0EJ11</accession>
<evidence type="ECO:0000313" key="2">
    <source>
        <dbReference type="WBParaSite" id="SSTP_0000946200.1"/>
    </source>
</evidence>
<proteinExistence type="predicted"/>
<dbReference type="WBParaSite" id="TCONS_00001838.p1">
    <property type="protein sequence ID" value="TCONS_00001838.p1"/>
    <property type="gene ID" value="XLOC_001744"/>
</dbReference>
<keyword evidence="1" id="KW-1185">Reference proteome</keyword>
<dbReference type="PANTHER" id="PTHR31128">
    <property type="entry name" value="PROTEIN CBR-CLEC-135-RELATED"/>
    <property type="match status" value="1"/>
</dbReference>
<dbReference type="InterPro" id="IPR036860">
    <property type="entry name" value="SH2_dom_sf"/>
</dbReference>
<reference evidence="2" key="1">
    <citation type="submission" date="2015-08" db="UniProtKB">
        <authorList>
            <consortium name="WormBaseParasite"/>
        </authorList>
    </citation>
    <scope>IDENTIFICATION</scope>
</reference>
<dbReference type="WBParaSite" id="SSTP_0000946200.1">
    <property type="protein sequence ID" value="SSTP_0000946200.1"/>
    <property type="gene ID" value="SSTP_0000946200"/>
</dbReference>
<dbReference type="AlphaFoldDB" id="A0A0K0EJ11"/>
<dbReference type="Proteomes" id="UP000035681">
    <property type="component" value="Unplaced"/>
</dbReference>
<sequence length="441" mass="52244">MVSSWIPYCNNFSLQRKMEVAHPSKLIKKKELIYYDRNDEASLNSLFDLSQEFSKMSYKDTIYLGVVPINETLPKTGYGHFYLYHLYNKDFKSIMELDVSLKLFAIIKTSPNIGLHIPVVKKLGYTTTSTSMKNYYALGTFEDNKRKFESIDKLIDYYKQVTPKQIIKENKKYLKNCKVIETRIDTPSVINRYLTPTDSSLLSDIKNQFVNDNDYENVTKKNTSKGIYGINDKKNAYSDTSILLSRGESNSGASCKRLKSKCYNLKNFTDSQKWEFIKALREQKCYEDELKSKLTSESFKSTDSSSKLMKKFDIRKKNKIEKINRNEDFYVNYFLGLISKKESKKKVKQPFDFAFYLRQSKKSSKKILYLVYKPLKGKTIHLRIIKKRNPNYGKSKDSVKRFYAVKTPYKTYDYFYSYKEMVDYYYDRIEKVKELYYQFIR</sequence>
<protein>
    <submittedName>
        <fullName evidence="2">Replication protein</fullName>
    </submittedName>
    <submittedName>
        <fullName evidence="3">SH2 domain-containing protein</fullName>
    </submittedName>
</protein>